<keyword evidence="9" id="KW-1185">Reference proteome</keyword>
<dbReference type="InterPro" id="IPR018480">
    <property type="entry name" value="PNAcMuramoyl-5peptid_Trfase_CS"/>
</dbReference>
<evidence type="ECO:0000313" key="8">
    <source>
        <dbReference type="EMBL" id="MBC5617123.1"/>
    </source>
</evidence>
<feature type="transmembrane region" description="Helical" evidence="7">
    <location>
        <begin position="336"/>
        <end position="354"/>
    </location>
</feature>
<feature type="transmembrane region" description="Helical" evidence="7">
    <location>
        <begin position="49"/>
        <end position="71"/>
    </location>
</feature>
<feature type="transmembrane region" description="Helical" evidence="7">
    <location>
        <begin position="256"/>
        <end position="274"/>
    </location>
</feature>
<gene>
    <name evidence="8" type="ORF">H8S08_08860</name>
</gene>
<dbReference type="Proteomes" id="UP000636891">
    <property type="component" value="Unassembled WGS sequence"/>
</dbReference>
<keyword evidence="2" id="KW-1003">Cell membrane</keyword>
<evidence type="ECO:0000256" key="7">
    <source>
        <dbReference type="SAM" id="Phobius"/>
    </source>
</evidence>
<proteinExistence type="predicted"/>
<dbReference type="InterPro" id="IPR000715">
    <property type="entry name" value="Glycosyl_transferase_4"/>
</dbReference>
<dbReference type="PANTHER" id="PTHR22926:SF3">
    <property type="entry name" value="UNDECAPRENYL-PHOSPHATE ALPHA-N-ACETYLGLUCOSAMINYL 1-PHOSPHATE TRANSFERASE"/>
    <property type="match status" value="1"/>
</dbReference>
<feature type="transmembrane region" description="Helical" evidence="7">
    <location>
        <begin position="232"/>
        <end position="250"/>
    </location>
</feature>
<comment type="caution">
    <text evidence="8">The sequence shown here is derived from an EMBL/GenBank/DDBJ whole genome shotgun (WGS) entry which is preliminary data.</text>
</comment>
<dbReference type="CDD" id="cd06853">
    <property type="entry name" value="GT_WecA_like"/>
    <property type="match status" value="1"/>
</dbReference>
<feature type="transmembrane region" description="Helical" evidence="7">
    <location>
        <begin position="200"/>
        <end position="220"/>
    </location>
</feature>
<dbReference type="PROSITE" id="PS01348">
    <property type="entry name" value="MRAY_2"/>
    <property type="match status" value="1"/>
</dbReference>
<evidence type="ECO:0000256" key="1">
    <source>
        <dbReference type="ARBA" id="ARBA00004651"/>
    </source>
</evidence>
<dbReference type="EMBL" id="JACOOK010000004">
    <property type="protein sequence ID" value="MBC5617123.1"/>
    <property type="molecule type" value="Genomic_DNA"/>
</dbReference>
<keyword evidence="5 7" id="KW-1133">Transmembrane helix</keyword>
<feature type="transmembrane region" description="Helical" evidence="7">
    <location>
        <begin position="177"/>
        <end position="194"/>
    </location>
</feature>
<evidence type="ECO:0000256" key="5">
    <source>
        <dbReference type="ARBA" id="ARBA00022989"/>
    </source>
</evidence>
<reference evidence="8 9" key="1">
    <citation type="submission" date="2020-08" db="EMBL/GenBank/DDBJ databases">
        <title>Genome public.</title>
        <authorList>
            <person name="Liu C."/>
            <person name="Sun Q."/>
        </authorList>
    </citation>
    <scope>NUCLEOTIDE SEQUENCE [LARGE SCALE GENOMIC DNA]</scope>
    <source>
        <strain evidence="8 9">New-7</strain>
    </source>
</reference>
<dbReference type="RefSeq" id="WP_101572283.1">
    <property type="nucleotide sequence ID" value="NZ_JACOOK010000004.1"/>
</dbReference>
<evidence type="ECO:0000256" key="3">
    <source>
        <dbReference type="ARBA" id="ARBA00022679"/>
    </source>
</evidence>
<dbReference type="PANTHER" id="PTHR22926">
    <property type="entry name" value="PHOSPHO-N-ACETYLMURAMOYL-PENTAPEPTIDE-TRANSFERASE"/>
    <property type="match status" value="1"/>
</dbReference>
<evidence type="ECO:0000313" key="9">
    <source>
        <dbReference type="Proteomes" id="UP000636891"/>
    </source>
</evidence>
<evidence type="ECO:0000256" key="6">
    <source>
        <dbReference type="ARBA" id="ARBA00023136"/>
    </source>
</evidence>
<protein>
    <submittedName>
        <fullName evidence="8">Undecaprenyl/decaprenyl-phosphate alpha-N-acetylglucosaminyl 1-phosphate transferase</fullName>
    </submittedName>
</protein>
<feature type="transmembrane region" description="Helical" evidence="7">
    <location>
        <begin position="91"/>
        <end position="107"/>
    </location>
</feature>
<feature type="transmembrane region" description="Helical" evidence="7">
    <location>
        <begin position="312"/>
        <end position="330"/>
    </location>
</feature>
<sequence>MNPTLFYLIAGACISFMIGRVAIPRIILIAKRKRIFDTPNPRKIHTQQIPRLGGVSFLPGMLIAYFLIRGIQCTIGGNGMPDVETIYQETIFYFFTGLITIAAVGLWDDIIGLTYKYKLLVQLFVALLLVLPAGRIVNLEGIFGIYAIPDWMSTPLTVLIVMVVINAFNLIDGMDGLCSGLSIVTLLTLTVLLVHSGNPMLALLSASTVGVVAAFFRYNYFGKRLKVFMGDCGSLTLGYITAFLLLQLASANNGTGNSQLTLVTLMSIIFIPLFDTTRLFIQRICLGHSPFCPDKNHIHHKFLQIGCSQRQSFWLILCIQIVYIIANFLLAPIVNINVLLFVDILSALALIFFLDSKKSREKSQRFAERKKVTKTVR</sequence>
<name>A0ABR7CN79_9BACT</name>
<organism evidence="8 9">
    <name type="scientific">Alistipes hominis</name>
    <dbReference type="NCBI Taxonomy" id="2763015"/>
    <lineage>
        <taxon>Bacteria</taxon>
        <taxon>Pseudomonadati</taxon>
        <taxon>Bacteroidota</taxon>
        <taxon>Bacteroidia</taxon>
        <taxon>Bacteroidales</taxon>
        <taxon>Rikenellaceae</taxon>
        <taxon>Alistipes</taxon>
    </lineage>
</organism>
<dbReference type="Pfam" id="PF00953">
    <property type="entry name" value="Glycos_transf_4"/>
    <property type="match status" value="1"/>
</dbReference>
<accession>A0ABR7CN79</accession>
<feature type="transmembrane region" description="Helical" evidence="7">
    <location>
        <begin position="119"/>
        <end position="137"/>
    </location>
</feature>
<comment type="subcellular location">
    <subcellularLocation>
        <location evidence="1">Cell membrane</location>
        <topology evidence="1">Multi-pass membrane protein</topology>
    </subcellularLocation>
</comment>
<feature type="transmembrane region" description="Helical" evidence="7">
    <location>
        <begin position="143"/>
        <end position="165"/>
    </location>
</feature>
<keyword evidence="4 7" id="KW-0812">Transmembrane</keyword>
<evidence type="ECO:0000256" key="4">
    <source>
        <dbReference type="ARBA" id="ARBA00022692"/>
    </source>
</evidence>
<feature type="transmembrane region" description="Helical" evidence="7">
    <location>
        <begin position="6"/>
        <end position="28"/>
    </location>
</feature>
<keyword evidence="6 7" id="KW-0472">Membrane</keyword>
<keyword evidence="3 8" id="KW-0808">Transferase</keyword>
<dbReference type="GO" id="GO:0016740">
    <property type="term" value="F:transferase activity"/>
    <property type="evidence" value="ECO:0007669"/>
    <property type="project" value="UniProtKB-KW"/>
</dbReference>
<evidence type="ECO:0000256" key="2">
    <source>
        <dbReference type="ARBA" id="ARBA00022475"/>
    </source>
</evidence>